<name>A0ACD4NKL6_9HYPH</name>
<organism evidence="1 2">
    <name type="scientific">Antarcticirhabdus aurantiaca</name>
    <dbReference type="NCBI Taxonomy" id="2606717"/>
    <lineage>
        <taxon>Bacteria</taxon>
        <taxon>Pseudomonadati</taxon>
        <taxon>Pseudomonadota</taxon>
        <taxon>Alphaproteobacteria</taxon>
        <taxon>Hyphomicrobiales</taxon>
        <taxon>Aurantimonadaceae</taxon>
        <taxon>Antarcticirhabdus</taxon>
    </lineage>
</organism>
<dbReference type="Proteomes" id="UP001163223">
    <property type="component" value="Chromosome"/>
</dbReference>
<keyword evidence="2" id="KW-1185">Reference proteome</keyword>
<dbReference type="EMBL" id="CP113520">
    <property type="protein sequence ID" value="WAJ27445.1"/>
    <property type="molecule type" value="Genomic_DNA"/>
</dbReference>
<reference evidence="1" key="1">
    <citation type="submission" date="2022-11" db="EMBL/GenBank/DDBJ databases">
        <title>beta-Carotene-producing bacterium, Jeongeuplla avenae sp. nov., alleviates the salt stress of Arabidopsis seedlings.</title>
        <authorList>
            <person name="Jiang L."/>
            <person name="Lee J."/>
        </authorList>
    </citation>
    <scope>NUCLEOTIDE SEQUENCE</scope>
    <source>
        <strain evidence="1">DY_R2A_6</strain>
    </source>
</reference>
<keyword evidence="1" id="KW-0067">ATP-binding</keyword>
<accession>A0ACD4NKL6</accession>
<proteinExistence type="predicted"/>
<protein>
    <submittedName>
        <fullName evidence="1">ABC transporter ATP-binding protein</fullName>
    </submittedName>
</protein>
<evidence type="ECO:0000313" key="1">
    <source>
        <dbReference type="EMBL" id="WAJ27445.1"/>
    </source>
</evidence>
<sequence length="509" mass="54155">MTSRTAPALEMTGIAKRFGAFTALDGVDLVLARGEIVALLGENGAGKTTLMNVLFGHYSADEGEVRVFGEPLASGRPRAAIRAGVGMVHQHFTLAPNLTVIENVVAGTAKLSGLSLSLPAARARLRELGTRFGLAVDPDARVGDLSVGEAQRVEILKSLFRDARILVLDEPTAVLTPAEGETLFATLRLMAKEGLSVIFISHKLGEVLTGADRVVVLRGGRMVGMRASAETSREELAELMVGRRVERPERHERPVGAPVLVARDLTLRRGGRTLLDGANFTLNAGEILGLIGVSGNGQKPLADILFGLEAPSAGTVEILGQTPARPSPRDMVRRGLGRVPEDRHAEGAIGDLTLWENAVLERLREPRFSGRFLVRRGAARAFAAHLVQRFDIRGAAPDKRIRLLSGGNMQKLILGRNLDGDPPVLVCAQPTRGLDEGAIAGVHARLLEARERGAGILLISEDLDEVLRLADRAVAIHAGRLSATVPTAGLDARRLGLMMAGEDLGRAAA</sequence>
<gene>
    <name evidence="1" type="ORF">OXU80_21760</name>
</gene>
<keyword evidence="1" id="KW-0547">Nucleotide-binding</keyword>
<evidence type="ECO:0000313" key="2">
    <source>
        <dbReference type="Proteomes" id="UP001163223"/>
    </source>
</evidence>